<keyword evidence="1" id="KW-0812">Transmembrane</keyword>
<organism evidence="5">
    <name type="scientific">Haemonchus placei</name>
    <name type="common">Barber's pole worm</name>
    <dbReference type="NCBI Taxonomy" id="6290"/>
    <lineage>
        <taxon>Eukaryota</taxon>
        <taxon>Metazoa</taxon>
        <taxon>Ecdysozoa</taxon>
        <taxon>Nematoda</taxon>
        <taxon>Chromadorea</taxon>
        <taxon>Rhabditida</taxon>
        <taxon>Rhabditina</taxon>
        <taxon>Rhabditomorpha</taxon>
        <taxon>Strongyloidea</taxon>
        <taxon>Trichostrongylidae</taxon>
        <taxon>Haemonchus</taxon>
    </lineage>
</organism>
<evidence type="ECO:0000259" key="2">
    <source>
        <dbReference type="Pfam" id="PF10277"/>
    </source>
</evidence>
<reference evidence="5" key="1">
    <citation type="submission" date="2017-02" db="UniProtKB">
        <authorList>
            <consortium name="WormBaseParasite"/>
        </authorList>
    </citation>
    <scope>IDENTIFICATION</scope>
</reference>
<dbReference type="EMBL" id="UZAF01017026">
    <property type="protein sequence ID" value="VDO37032.1"/>
    <property type="molecule type" value="Genomic_DNA"/>
</dbReference>
<dbReference type="InterPro" id="IPR039545">
    <property type="entry name" value="PGAP2"/>
</dbReference>
<feature type="transmembrane region" description="Helical" evidence="1">
    <location>
        <begin position="49"/>
        <end position="67"/>
    </location>
</feature>
<evidence type="ECO:0000256" key="1">
    <source>
        <dbReference type="SAM" id="Phobius"/>
    </source>
</evidence>
<gene>
    <name evidence="3" type="ORF">HPLM_LOCUS9265</name>
</gene>
<evidence type="ECO:0000313" key="4">
    <source>
        <dbReference type="Proteomes" id="UP000268014"/>
    </source>
</evidence>
<dbReference type="PANTHER" id="PTHR12892">
    <property type="entry name" value="FGF RECEPTOR ACTIVATING PROTEIN 1"/>
    <property type="match status" value="1"/>
</dbReference>
<dbReference type="GO" id="GO:0006506">
    <property type="term" value="P:GPI anchor biosynthetic process"/>
    <property type="evidence" value="ECO:0007669"/>
    <property type="project" value="TreeGrafter"/>
</dbReference>
<dbReference type="Proteomes" id="UP000268014">
    <property type="component" value="Unassembled WGS sequence"/>
</dbReference>
<dbReference type="OrthoDB" id="5852423at2759"/>
<dbReference type="STRING" id="6290.A0A0N4WF19"/>
<dbReference type="GO" id="GO:0000139">
    <property type="term" value="C:Golgi membrane"/>
    <property type="evidence" value="ECO:0007669"/>
    <property type="project" value="InterPro"/>
</dbReference>
<dbReference type="PANTHER" id="PTHR12892:SF12">
    <property type="entry name" value="RHOMBOID DOMAIN-CONTAINING PROTEIN"/>
    <property type="match status" value="1"/>
</dbReference>
<keyword evidence="1" id="KW-1133">Transmembrane helix</keyword>
<dbReference type="GO" id="GO:0005789">
    <property type="term" value="C:endoplasmic reticulum membrane"/>
    <property type="evidence" value="ECO:0007669"/>
    <property type="project" value="TreeGrafter"/>
</dbReference>
<accession>A0A0N4WF19</accession>
<sequence length="148" mass="16482">MVCPIVAILLSFGLGSTLHPSELFNYRWTCGIVHLPSVSRIMNMSMGRIIFQTLILSSIPLRLLVLLKHLSRKLKAAKVVMVISGVAEVLLLGLLTVIGERENGDVHVVLFTCFATASYVYFMCLCLLTEWTFSGSESKLRITEFMTV</sequence>
<proteinExistence type="predicted"/>
<keyword evidence="4" id="KW-1185">Reference proteome</keyword>
<feature type="transmembrane region" description="Helical" evidence="1">
    <location>
        <begin position="109"/>
        <end position="133"/>
    </location>
</feature>
<protein>
    <submittedName>
        <fullName evidence="5">G_PROTEIN_RECEP_F1_2 domain-containing protein</fullName>
    </submittedName>
</protein>
<feature type="domain" description="CWH43-like N-terminal" evidence="2">
    <location>
        <begin position="2"/>
        <end position="132"/>
    </location>
</feature>
<evidence type="ECO:0000313" key="3">
    <source>
        <dbReference type="EMBL" id="VDO37032.1"/>
    </source>
</evidence>
<feature type="transmembrane region" description="Helical" evidence="1">
    <location>
        <begin position="79"/>
        <end position="97"/>
    </location>
</feature>
<name>A0A0N4WF19_HAEPC</name>
<reference evidence="3 4" key="2">
    <citation type="submission" date="2018-11" db="EMBL/GenBank/DDBJ databases">
        <authorList>
            <consortium name="Pathogen Informatics"/>
        </authorList>
    </citation>
    <scope>NUCLEOTIDE SEQUENCE [LARGE SCALE GENOMIC DNA]</scope>
    <source>
        <strain evidence="3 4">MHpl1</strain>
    </source>
</reference>
<dbReference type="Pfam" id="PF10277">
    <property type="entry name" value="Frag1"/>
    <property type="match status" value="1"/>
</dbReference>
<dbReference type="OMA" id="VHTPARI"/>
<dbReference type="InterPro" id="IPR019402">
    <property type="entry name" value="CWH43_N"/>
</dbReference>
<dbReference type="WBParaSite" id="HPLM_0000927301-mRNA-1">
    <property type="protein sequence ID" value="HPLM_0000927301-mRNA-1"/>
    <property type="gene ID" value="HPLM_0000927301"/>
</dbReference>
<keyword evidence="1" id="KW-0472">Membrane</keyword>
<evidence type="ECO:0000313" key="5">
    <source>
        <dbReference type="WBParaSite" id="HPLM_0000927301-mRNA-1"/>
    </source>
</evidence>
<dbReference type="AlphaFoldDB" id="A0A0N4WF19"/>